<name>A0A7X2H8P1_9BACL</name>
<dbReference type="Proteomes" id="UP000463051">
    <property type="component" value="Unassembled WGS sequence"/>
</dbReference>
<organism evidence="1 2">
    <name type="scientific">Paenibacillus monticola</name>
    <dbReference type="NCBI Taxonomy" id="2666075"/>
    <lineage>
        <taxon>Bacteria</taxon>
        <taxon>Bacillati</taxon>
        <taxon>Bacillota</taxon>
        <taxon>Bacilli</taxon>
        <taxon>Bacillales</taxon>
        <taxon>Paenibacillaceae</taxon>
        <taxon>Paenibacillus</taxon>
    </lineage>
</organism>
<gene>
    <name evidence="1" type="ORF">GJB61_21510</name>
</gene>
<sequence>MGWSTSALRGIPNDYNDEAKKIDEQILGLIQQRKAISGGKRLFPEQEVLEQWAAKFDLELNQISLILSSLNEGLPRRHFWDEPGLLLGVLPIMKRIVTEDFEYVLSHAMQHEKLSIVTLEIKYLKETTDQVHIRPTLDLVVLSDTEYEVTRNHGHGGGGQIQMRFMVSPPLPNDLTSVEFSLVPGSDRFMGPSYEEIKLDKQIDFY</sequence>
<accession>A0A7X2H8P1</accession>
<evidence type="ECO:0000313" key="1">
    <source>
        <dbReference type="EMBL" id="MRN55564.1"/>
    </source>
</evidence>
<comment type="caution">
    <text evidence="1">The sequence shown here is derived from an EMBL/GenBank/DDBJ whole genome shotgun (WGS) entry which is preliminary data.</text>
</comment>
<dbReference type="AlphaFoldDB" id="A0A7X2H8P1"/>
<keyword evidence="2" id="KW-1185">Reference proteome</keyword>
<proteinExistence type="predicted"/>
<dbReference type="RefSeq" id="WP_154121067.1">
    <property type="nucleotide sequence ID" value="NZ_WJXB01000009.1"/>
</dbReference>
<evidence type="ECO:0000313" key="2">
    <source>
        <dbReference type="Proteomes" id="UP000463051"/>
    </source>
</evidence>
<dbReference type="EMBL" id="WJXB01000009">
    <property type="protein sequence ID" value="MRN55564.1"/>
    <property type="molecule type" value="Genomic_DNA"/>
</dbReference>
<protein>
    <submittedName>
        <fullName evidence="1">Uncharacterized protein</fullName>
    </submittedName>
</protein>
<reference evidence="1 2" key="1">
    <citation type="submission" date="2019-11" db="EMBL/GenBank/DDBJ databases">
        <title>Paenibacillus monticola sp. nov., a novel PGPR strain isolated from mountain sample in China.</title>
        <authorList>
            <person name="Zhao Q."/>
            <person name="Li H.-P."/>
            <person name="Zhang J.-L."/>
        </authorList>
    </citation>
    <scope>NUCLEOTIDE SEQUENCE [LARGE SCALE GENOMIC DNA]</scope>
    <source>
        <strain evidence="1 2">LC-T2</strain>
    </source>
</reference>